<accession>A0A6G9Y6F5</accession>
<organism evidence="7 8">
    <name type="scientific">Nocardia arthritidis</name>
    <dbReference type="NCBI Taxonomy" id="228602"/>
    <lineage>
        <taxon>Bacteria</taxon>
        <taxon>Bacillati</taxon>
        <taxon>Actinomycetota</taxon>
        <taxon>Actinomycetes</taxon>
        <taxon>Mycobacteriales</taxon>
        <taxon>Nocardiaceae</taxon>
        <taxon>Nocardia</taxon>
    </lineage>
</organism>
<keyword evidence="3" id="KW-0378">Hydrolase</keyword>
<feature type="region of interest" description="Disordered" evidence="5">
    <location>
        <begin position="169"/>
        <end position="203"/>
    </location>
</feature>
<comment type="similarity">
    <text evidence="1">Belongs to the cutinase family.</text>
</comment>
<protein>
    <submittedName>
        <fullName evidence="7">Cutinase family protein</fullName>
    </submittedName>
</protein>
<dbReference type="SUPFAM" id="SSF53474">
    <property type="entry name" value="alpha/beta-Hydrolases"/>
    <property type="match status" value="1"/>
</dbReference>
<keyword evidence="4" id="KW-1015">Disulfide bond</keyword>
<dbReference type="Proteomes" id="UP000503540">
    <property type="component" value="Chromosome"/>
</dbReference>
<sequence>MHVFRRVVAGAALASVVVAASGWTAYAQESSAGTCPALAVFGVQGTGESAPDADPKTDTGVLALMFRPMMAAASGLIERTYVPYEASFGGATAGGSLPYSQSVGHAVDRLDQMVGEMARRCPSTQFAGAGYSQGAHAMSMWAKRVGGGTGPIPADRVAAVALFANPARSPRSAVFPGRPGATSPAPAPGTSGEEVSKVSVTDPGLGGAGIAPLNDVEQGYGALTGRVADLCTPGDLACDAPEHAPVVHLITNIAGQSNLDPNDPVAAISTVAAALATTAFKTGVAVVNNDIHGKSLDELSYEPKKSISQRLAEMSDPRSPMPSADEVLSAVLKVGTIAFNAVKTVVTKVFTPDTIAQLATVGLADPAAAAMTLGTKVASAVVELVPPAAQSRMVNEAFAALKDNITDNRDLFNIATLVKYSDTIAKHQGYASVSASPNGKSPLTVAADWFSAAARDIAASAQGPR</sequence>
<proteinExistence type="inferred from homology"/>
<evidence type="ECO:0000313" key="8">
    <source>
        <dbReference type="Proteomes" id="UP000503540"/>
    </source>
</evidence>
<keyword evidence="6" id="KW-0732">Signal</keyword>
<evidence type="ECO:0000256" key="5">
    <source>
        <dbReference type="SAM" id="MobiDB-lite"/>
    </source>
</evidence>
<dbReference type="Gene3D" id="3.40.50.1820">
    <property type="entry name" value="alpha/beta hydrolase"/>
    <property type="match status" value="1"/>
</dbReference>
<dbReference type="RefSeq" id="WP_167471983.1">
    <property type="nucleotide sequence ID" value="NZ_CP046172.1"/>
</dbReference>
<dbReference type="GO" id="GO:0052689">
    <property type="term" value="F:carboxylic ester hydrolase activity"/>
    <property type="evidence" value="ECO:0007669"/>
    <property type="project" value="UniProtKB-KW"/>
</dbReference>
<keyword evidence="8" id="KW-1185">Reference proteome</keyword>
<feature type="compositionally biased region" description="Low complexity" evidence="5">
    <location>
        <begin position="176"/>
        <end position="192"/>
    </location>
</feature>
<name>A0A6G9Y6F5_9NOCA</name>
<evidence type="ECO:0000256" key="2">
    <source>
        <dbReference type="ARBA" id="ARBA00022487"/>
    </source>
</evidence>
<dbReference type="KEGG" id="nah:F5544_04385"/>
<evidence type="ECO:0000256" key="3">
    <source>
        <dbReference type="ARBA" id="ARBA00022801"/>
    </source>
</evidence>
<dbReference type="Pfam" id="PF01083">
    <property type="entry name" value="Cutinase"/>
    <property type="match status" value="1"/>
</dbReference>
<dbReference type="InterPro" id="IPR000675">
    <property type="entry name" value="Cutinase/axe"/>
</dbReference>
<evidence type="ECO:0000256" key="4">
    <source>
        <dbReference type="ARBA" id="ARBA00023157"/>
    </source>
</evidence>
<evidence type="ECO:0000256" key="1">
    <source>
        <dbReference type="ARBA" id="ARBA00007534"/>
    </source>
</evidence>
<dbReference type="InterPro" id="IPR029058">
    <property type="entry name" value="AB_hydrolase_fold"/>
</dbReference>
<feature type="chain" id="PRO_5026150097" evidence="6">
    <location>
        <begin position="28"/>
        <end position="465"/>
    </location>
</feature>
<reference evidence="7 8" key="1">
    <citation type="journal article" date="2019" name="ACS Chem. Biol.">
        <title>Identification and Mobilization of a Cryptic Antibiotic Biosynthesis Gene Locus from a Human-Pathogenic Nocardia Isolate.</title>
        <authorList>
            <person name="Herisse M."/>
            <person name="Ishida K."/>
            <person name="Porter J.L."/>
            <person name="Howden B."/>
            <person name="Hertweck C."/>
            <person name="Stinear T.P."/>
            <person name="Pidot S.J."/>
        </authorList>
    </citation>
    <scope>NUCLEOTIDE SEQUENCE [LARGE SCALE GENOMIC DNA]</scope>
    <source>
        <strain evidence="7 8">AUSMDU00012717</strain>
    </source>
</reference>
<evidence type="ECO:0000256" key="6">
    <source>
        <dbReference type="SAM" id="SignalP"/>
    </source>
</evidence>
<gene>
    <name evidence="7" type="ORF">F5544_04385</name>
</gene>
<dbReference type="EMBL" id="CP046172">
    <property type="protein sequence ID" value="QIS08791.1"/>
    <property type="molecule type" value="Genomic_DNA"/>
</dbReference>
<evidence type="ECO:0000313" key="7">
    <source>
        <dbReference type="EMBL" id="QIS08791.1"/>
    </source>
</evidence>
<feature type="signal peptide" evidence="6">
    <location>
        <begin position="1"/>
        <end position="27"/>
    </location>
</feature>
<dbReference type="SMART" id="SM01110">
    <property type="entry name" value="Cutinase"/>
    <property type="match status" value="1"/>
</dbReference>
<dbReference type="AlphaFoldDB" id="A0A6G9Y6F5"/>
<dbReference type="PANTHER" id="PTHR33630">
    <property type="entry name" value="CUTINASE RV1984C-RELATED-RELATED"/>
    <property type="match status" value="1"/>
</dbReference>
<dbReference type="PANTHER" id="PTHR33630:SF9">
    <property type="entry name" value="CUTINASE 4"/>
    <property type="match status" value="1"/>
</dbReference>
<keyword evidence="2" id="KW-0719">Serine esterase</keyword>